<evidence type="ECO:0000313" key="1">
    <source>
        <dbReference type="WBParaSite" id="MCU_004308-RA"/>
    </source>
</evidence>
<accession>A0A5K3F222</accession>
<dbReference type="WBParaSite" id="MCU_004308-RA">
    <property type="protein sequence ID" value="MCU_004308-RA"/>
    <property type="gene ID" value="MCU_004308"/>
</dbReference>
<sequence length="827" mass="94816">MVSYLSYTRGMRTILMVTLVCVVAVSGNCQFPDFLLFPTTNTWWSGPALRSARQGRSPFFTQMTVRGDLRRVFITYPLDLADRPQHPLHQHPFNAQSRHNYTSVQVDMRCNRVVDSKTETFIAEFQMPKSRFMYVCMRFQILDKSSSPEVFELFQGEGSQVLNDCSNTEAFIHRSVWIPNIERYQMPPRRSRCPLTGGFQTKNFFNLDSKMPICPSSVFVTIDSECIRGEGMEFHFNEPACNPFEYSLMTKFTCFFQWTEFKNVNAILVKDTINSEIVVASLMYSDVPMQADVLNNEYGSFTQAFIGLGIFRMMSHTKKHSSAPFPAYIYDLGLYDASFQPLSVKATSALLYEVHIRGAFGICDDELEQCEKGCNADARNRLFCRRSCPSVRKQCTMAHSDSCEINSSYRGLWRLIDPLPNSIGAGAQLRNQSKTRLRRLINISDRMVSFADVLRDETYYEFSCLREASEIVPDWYVLGGRQLQPGCHPRDICLEVYQNRAIFSNEAPNTNTLQFRISSTQRQGVDISSLCIFPENSHTTKQRRPQMLIKQPMPQKAYGLRPGRMFNPSKCEIYQIRLRGSIRLRAQLFGTLIAIQSELNEDLYFGQEIPNEIDKHRNTWIQIFKKQRDLAFLPEMVSCSIELSDFNPRLGTTGEFDGHLRLKSGCSVDPFSRFANTAHQCISVHNLDKSFKYTKRFLMLITYSEFFRSFFCWIFRESEVDGKTAFKIYLFLTPQCQYDENALGDITINNTSAIAIMHVAADKAPCLDCEQNTQPEAIRPPMFQQFRHLANSITVVRGTTAAATERNAKLSHLILTLLVHLVLQSGL</sequence>
<reference evidence="1" key="1">
    <citation type="submission" date="2019-11" db="UniProtKB">
        <authorList>
            <consortium name="WormBaseParasite"/>
        </authorList>
    </citation>
    <scope>IDENTIFICATION</scope>
</reference>
<name>A0A5K3F222_MESCO</name>
<proteinExistence type="predicted"/>
<organism evidence="1">
    <name type="scientific">Mesocestoides corti</name>
    <name type="common">Flatworm</name>
    <dbReference type="NCBI Taxonomy" id="53468"/>
    <lineage>
        <taxon>Eukaryota</taxon>
        <taxon>Metazoa</taxon>
        <taxon>Spiralia</taxon>
        <taxon>Lophotrochozoa</taxon>
        <taxon>Platyhelminthes</taxon>
        <taxon>Cestoda</taxon>
        <taxon>Eucestoda</taxon>
        <taxon>Cyclophyllidea</taxon>
        <taxon>Mesocestoididae</taxon>
        <taxon>Mesocestoides</taxon>
    </lineage>
</organism>
<dbReference type="AlphaFoldDB" id="A0A5K3F222"/>
<protein>
    <submittedName>
        <fullName evidence="1">CUB domain-containing protein</fullName>
    </submittedName>
</protein>